<organism evidence="1 2">
    <name type="scientific">Paenibacillus methanolicus</name>
    <dbReference type="NCBI Taxonomy" id="582686"/>
    <lineage>
        <taxon>Bacteria</taxon>
        <taxon>Bacillati</taxon>
        <taxon>Bacillota</taxon>
        <taxon>Bacilli</taxon>
        <taxon>Bacillales</taxon>
        <taxon>Paenibacillaceae</taxon>
        <taxon>Paenibacillus</taxon>
    </lineage>
</organism>
<accession>A0A5S5BMJ5</accession>
<evidence type="ECO:0000313" key="1">
    <source>
        <dbReference type="EMBL" id="TYP68371.1"/>
    </source>
</evidence>
<gene>
    <name evidence="1" type="ORF">BCM02_11956</name>
</gene>
<proteinExistence type="predicted"/>
<dbReference type="AlphaFoldDB" id="A0A5S5BMJ5"/>
<comment type="caution">
    <text evidence="1">The sequence shown here is derived from an EMBL/GenBank/DDBJ whole genome shotgun (WGS) entry which is preliminary data.</text>
</comment>
<dbReference type="Proteomes" id="UP000323257">
    <property type="component" value="Unassembled WGS sequence"/>
</dbReference>
<sequence length="48" mass="5571">MMKNVTSMQRYERTIMATRDGLTDSVHPFAIDRHCGFPGTVRTRRACR</sequence>
<name>A0A5S5BMJ5_9BACL</name>
<dbReference type="EMBL" id="VNHS01000019">
    <property type="protein sequence ID" value="TYP68371.1"/>
    <property type="molecule type" value="Genomic_DNA"/>
</dbReference>
<keyword evidence="2" id="KW-1185">Reference proteome</keyword>
<protein>
    <submittedName>
        <fullName evidence="1">Uncharacterized protein</fullName>
    </submittedName>
</protein>
<evidence type="ECO:0000313" key="2">
    <source>
        <dbReference type="Proteomes" id="UP000323257"/>
    </source>
</evidence>
<reference evidence="1 2" key="1">
    <citation type="submission" date="2019-07" db="EMBL/GenBank/DDBJ databases">
        <title>Genomic Encyclopedia of Type Strains, Phase III (KMG-III): the genomes of soil and plant-associated and newly described type strains.</title>
        <authorList>
            <person name="Whitman W."/>
        </authorList>
    </citation>
    <scope>NUCLEOTIDE SEQUENCE [LARGE SCALE GENOMIC DNA]</scope>
    <source>
        <strain evidence="1 2">BL24</strain>
    </source>
</reference>